<dbReference type="AlphaFoldDB" id="A0A820RLB1"/>
<dbReference type="Proteomes" id="UP000663868">
    <property type="component" value="Unassembled WGS sequence"/>
</dbReference>
<organism evidence="1 2">
    <name type="scientific">Adineta steineri</name>
    <dbReference type="NCBI Taxonomy" id="433720"/>
    <lineage>
        <taxon>Eukaryota</taxon>
        <taxon>Metazoa</taxon>
        <taxon>Spiralia</taxon>
        <taxon>Gnathifera</taxon>
        <taxon>Rotifera</taxon>
        <taxon>Eurotatoria</taxon>
        <taxon>Bdelloidea</taxon>
        <taxon>Adinetida</taxon>
        <taxon>Adinetidae</taxon>
        <taxon>Adineta</taxon>
    </lineage>
</organism>
<evidence type="ECO:0000313" key="2">
    <source>
        <dbReference type="Proteomes" id="UP000663868"/>
    </source>
</evidence>
<dbReference type="EMBL" id="CAJOBB010029632">
    <property type="protein sequence ID" value="CAF4438207.1"/>
    <property type="molecule type" value="Genomic_DNA"/>
</dbReference>
<proteinExistence type="predicted"/>
<sequence length="133" mass="15683">NDDCQSSDDENNHLSTISLNNTNNENELAYSKKKFLQRSQSDTELNHRKSQIYLSLPSLTINSDNHYEKFEHIIIDDQQPLTTMSNLLIKKKQDNDDNEYLFLRKKKILRKSSEEIIEISNQESPLQVNYFVF</sequence>
<gene>
    <name evidence="1" type="ORF">KXQ929_LOCUS53212</name>
</gene>
<feature type="non-terminal residue" evidence="1">
    <location>
        <position position="1"/>
    </location>
</feature>
<evidence type="ECO:0000313" key="1">
    <source>
        <dbReference type="EMBL" id="CAF4438207.1"/>
    </source>
</evidence>
<name>A0A820RLB1_9BILA</name>
<comment type="caution">
    <text evidence="1">The sequence shown here is derived from an EMBL/GenBank/DDBJ whole genome shotgun (WGS) entry which is preliminary data.</text>
</comment>
<accession>A0A820RLB1</accession>
<protein>
    <submittedName>
        <fullName evidence="1">Uncharacterized protein</fullName>
    </submittedName>
</protein>
<reference evidence="1" key="1">
    <citation type="submission" date="2021-02" db="EMBL/GenBank/DDBJ databases">
        <authorList>
            <person name="Nowell W R."/>
        </authorList>
    </citation>
    <scope>NUCLEOTIDE SEQUENCE</scope>
</reference>